<dbReference type="EMBL" id="FMCX01000004">
    <property type="protein sequence ID" value="SCF25750.1"/>
    <property type="molecule type" value="Genomic_DNA"/>
</dbReference>
<evidence type="ECO:0000313" key="2">
    <source>
        <dbReference type="Proteomes" id="UP000199504"/>
    </source>
</evidence>
<sequence>MPDIKDLEPLIGRWHQVVDAPRHLEAKVEGTMTLEWLREEKVILQRSIAENPMFPEGVVLIMAAKEDAEGDFTAHYFDSRAVARVLHMSFRDGVWKWWRYARDPDDFDQRFEGTLSADGETIVSSCYLVEDGGWIHDFDVTYTRI</sequence>
<name>A0A1C4YYH8_9ACTN</name>
<proteinExistence type="predicted"/>
<evidence type="ECO:0000313" key="1">
    <source>
        <dbReference type="EMBL" id="SCF25750.1"/>
    </source>
</evidence>
<dbReference type="RefSeq" id="WP_141714794.1">
    <property type="nucleotide sequence ID" value="NZ_FMCX01000004.1"/>
</dbReference>
<keyword evidence="2" id="KW-1185">Reference proteome</keyword>
<gene>
    <name evidence="1" type="ORF">GA0070564_104520</name>
</gene>
<dbReference type="Proteomes" id="UP000199504">
    <property type="component" value="Unassembled WGS sequence"/>
</dbReference>
<dbReference type="AlphaFoldDB" id="A0A1C4YYH8"/>
<dbReference type="OrthoDB" id="4210699at2"/>
<protein>
    <recommendedName>
        <fullName evidence="3">DUF1579 domain-containing protein</fullName>
    </recommendedName>
</protein>
<reference evidence="2" key="1">
    <citation type="submission" date="2016-06" db="EMBL/GenBank/DDBJ databases">
        <authorList>
            <person name="Varghese N."/>
            <person name="Submissions Spin"/>
        </authorList>
    </citation>
    <scope>NUCLEOTIDE SEQUENCE [LARGE SCALE GENOMIC DNA]</scope>
    <source>
        <strain evidence="2">DSM 44830</strain>
    </source>
</reference>
<organism evidence="1 2">
    <name type="scientific">Micromonospora mirobrigensis</name>
    <dbReference type="NCBI Taxonomy" id="262898"/>
    <lineage>
        <taxon>Bacteria</taxon>
        <taxon>Bacillati</taxon>
        <taxon>Actinomycetota</taxon>
        <taxon>Actinomycetes</taxon>
        <taxon>Micromonosporales</taxon>
        <taxon>Micromonosporaceae</taxon>
        <taxon>Micromonospora</taxon>
    </lineage>
</organism>
<accession>A0A1C4YYH8</accession>
<evidence type="ECO:0008006" key="3">
    <source>
        <dbReference type="Google" id="ProtNLM"/>
    </source>
</evidence>